<protein>
    <submittedName>
        <fullName evidence="2">Homeobox protein BEL1</fullName>
    </submittedName>
</protein>
<dbReference type="GO" id="GO:0003677">
    <property type="term" value="F:DNA binding"/>
    <property type="evidence" value="ECO:0007669"/>
    <property type="project" value="UniProtKB-KW"/>
</dbReference>
<dbReference type="AlphaFoldDB" id="A0A1D1YVB0"/>
<name>A0A1D1YVB0_9ARAE</name>
<gene>
    <name evidence="2" type="primary">BEL1</name>
    <name evidence="2" type="ORF">g.121116</name>
</gene>
<organism evidence="2">
    <name type="scientific">Anthurium amnicola</name>
    <dbReference type="NCBI Taxonomy" id="1678845"/>
    <lineage>
        <taxon>Eukaryota</taxon>
        <taxon>Viridiplantae</taxon>
        <taxon>Streptophyta</taxon>
        <taxon>Embryophyta</taxon>
        <taxon>Tracheophyta</taxon>
        <taxon>Spermatophyta</taxon>
        <taxon>Magnoliopsida</taxon>
        <taxon>Liliopsida</taxon>
        <taxon>Araceae</taxon>
        <taxon>Pothoideae</taxon>
        <taxon>Potheae</taxon>
        <taxon>Anthurium</taxon>
    </lineage>
</organism>
<keyword evidence="2" id="KW-0238">DNA-binding</keyword>
<feature type="region of interest" description="Disordered" evidence="1">
    <location>
        <begin position="1"/>
        <end position="74"/>
    </location>
</feature>
<keyword evidence="2" id="KW-0371">Homeobox</keyword>
<proteinExistence type="predicted"/>
<evidence type="ECO:0000313" key="2">
    <source>
        <dbReference type="EMBL" id="JAT58529.1"/>
    </source>
</evidence>
<sequence length="186" mass="20325">MVEEMYLEESKELDNHPTPGQTGQESQNPNPSDVPQLQLHEDQKPRPVRIVGVGGDTDSLSSVVNSSHNSERGEAMRPYHHQLQQLPRPENNFGVVDMDFQSYNGCGGGGQQSFGKGVSLTLGLQQHNGAGVSLSFSPGSQSSTLFFSKEPMDNYQPMQFSILDGEGQNPPYRNLMGPQLLHDLSG</sequence>
<feature type="compositionally biased region" description="Low complexity" evidence="1">
    <location>
        <begin position="59"/>
        <end position="68"/>
    </location>
</feature>
<evidence type="ECO:0000256" key="1">
    <source>
        <dbReference type="SAM" id="MobiDB-lite"/>
    </source>
</evidence>
<dbReference type="EMBL" id="GDJX01009407">
    <property type="protein sequence ID" value="JAT58529.1"/>
    <property type="molecule type" value="Transcribed_RNA"/>
</dbReference>
<feature type="compositionally biased region" description="Polar residues" evidence="1">
    <location>
        <begin position="18"/>
        <end position="35"/>
    </location>
</feature>
<accession>A0A1D1YVB0</accession>
<reference evidence="2" key="1">
    <citation type="submission" date="2015-07" db="EMBL/GenBank/DDBJ databases">
        <title>Transcriptome Assembly of Anthurium amnicola.</title>
        <authorList>
            <person name="Suzuki J."/>
        </authorList>
    </citation>
    <scope>NUCLEOTIDE SEQUENCE</scope>
</reference>